<keyword evidence="3" id="KW-1185">Reference proteome</keyword>
<reference evidence="3" key="1">
    <citation type="submission" date="2015-04" db="EMBL/GenBank/DDBJ databases">
        <authorList>
            <person name="Schardt J."/>
            <person name="Mueller-Herbst S."/>
            <person name="Scherer S."/>
            <person name="Huptas C."/>
        </authorList>
    </citation>
    <scope>NUCLEOTIDE SEQUENCE [LARGE SCALE GENOMIC DNA]</scope>
    <source>
        <strain evidence="3">Kiel-L1</strain>
    </source>
</reference>
<evidence type="ECO:0000313" key="3">
    <source>
        <dbReference type="Proteomes" id="UP000257055"/>
    </source>
</evidence>
<dbReference type="EMBL" id="LARY01000002">
    <property type="protein sequence ID" value="RDX00697.1"/>
    <property type="molecule type" value="Genomic_DNA"/>
</dbReference>
<feature type="chain" id="PRO_5039627613" description="Lipoprotein" evidence="1">
    <location>
        <begin position="23"/>
        <end position="351"/>
    </location>
</feature>
<protein>
    <recommendedName>
        <fullName evidence="4">Lipoprotein</fullName>
    </recommendedName>
</protein>
<feature type="signal peptide" evidence="1">
    <location>
        <begin position="1"/>
        <end position="22"/>
    </location>
</feature>
<dbReference type="AlphaFoldDB" id="A0A3D8TPR9"/>
<gene>
    <name evidence="2" type="ORF">UR08_06855</name>
</gene>
<accession>A0A3D8TPR9</accession>
<evidence type="ECO:0000313" key="2">
    <source>
        <dbReference type="EMBL" id="RDX00697.1"/>
    </source>
</evidence>
<dbReference type="RefSeq" id="WP_115752939.1">
    <property type="nucleotide sequence ID" value="NZ_LARY01000002.1"/>
</dbReference>
<name>A0A3D8TPR9_9LIST</name>
<comment type="caution">
    <text evidence="2">The sequence shown here is derived from an EMBL/GenBank/DDBJ whole genome shotgun (WGS) entry which is preliminary data.</text>
</comment>
<proteinExistence type="predicted"/>
<evidence type="ECO:0000256" key="1">
    <source>
        <dbReference type="SAM" id="SignalP"/>
    </source>
</evidence>
<evidence type="ECO:0008006" key="4">
    <source>
        <dbReference type="Google" id="ProtNLM"/>
    </source>
</evidence>
<sequence>MKKAISLGLALLLLFTTLSGCSSPKSNFTSTLRQFSLNEQYTLNIQTEINELANFEQNALFKNLEKGDSLSAKVSMDEKQKTTFADVNIRKNEIPLHFEALQNNKTGRVYVPVNTLYQLSDESKQAFGKNGQEILDFVLENNKALKAKYLDFYDTAQNLLGFTINQVAAEKQANEIRRLEKETLQVLYDFLNQMDEDDFKQEKGRKISLQLDKRDLSELMSEVLQVWNKDDAAIRLLSTGKEISKTEAKRIWSDLKKNTKAEMKKLIETKGENLSVQLTLEQDSESKFKNLKIRVLHTSAEKATQLDLLTSIEALPFEEVQAMPEKNKIVNKKELDKAISDGLKKYLEKTR</sequence>
<dbReference type="PROSITE" id="PS51257">
    <property type="entry name" value="PROKAR_LIPOPROTEIN"/>
    <property type="match status" value="1"/>
</dbReference>
<dbReference type="Proteomes" id="UP000257055">
    <property type="component" value="Unassembled WGS sequence"/>
</dbReference>
<keyword evidence="1" id="KW-0732">Signal</keyword>
<organism evidence="2 3">
    <name type="scientific">Listeria kieliensis</name>
    <dbReference type="NCBI Taxonomy" id="1621700"/>
    <lineage>
        <taxon>Bacteria</taxon>
        <taxon>Bacillati</taxon>
        <taxon>Bacillota</taxon>
        <taxon>Bacilli</taxon>
        <taxon>Bacillales</taxon>
        <taxon>Listeriaceae</taxon>
        <taxon>Listeria</taxon>
    </lineage>
</organism>